<dbReference type="PANTHER" id="PTHR30468:SF1">
    <property type="entry name" value="ALPHA-KETOGLUTARATE-DEPENDENT SULFONATE DIOXYGENASE"/>
    <property type="match status" value="1"/>
</dbReference>
<keyword evidence="3" id="KW-0223">Dioxygenase</keyword>
<evidence type="ECO:0000259" key="6">
    <source>
        <dbReference type="Pfam" id="PF02668"/>
    </source>
</evidence>
<dbReference type="GO" id="GO:0046872">
    <property type="term" value="F:metal ion binding"/>
    <property type="evidence" value="ECO:0007669"/>
    <property type="project" value="UniProtKB-KW"/>
</dbReference>
<name>A0A382AKU7_9ZZZZ</name>
<dbReference type="InterPro" id="IPR003819">
    <property type="entry name" value="TauD/TfdA-like"/>
</dbReference>
<comment type="similarity">
    <text evidence="1">Belongs to the TfdA dioxygenase family.</text>
</comment>
<evidence type="ECO:0000256" key="3">
    <source>
        <dbReference type="ARBA" id="ARBA00022964"/>
    </source>
</evidence>
<proteinExistence type="inferred from homology"/>
<evidence type="ECO:0000256" key="2">
    <source>
        <dbReference type="ARBA" id="ARBA00022723"/>
    </source>
</evidence>
<dbReference type="EMBL" id="UINC01025814">
    <property type="protein sequence ID" value="SVB02098.1"/>
    <property type="molecule type" value="Genomic_DNA"/>
</dbReference>
<dbReference type="Gene3D" id="3.60.130.10">
    <property type="entry name" value="Clavaminate synthase-like"/>
    <property type="match status" value="1"/>
</dbReference>
<keyword evidence="4" id="KW-0560">Oxidoreductase</keyword>
<dbReference type="InterPro" id="IPR042098">
    <property type="entry name" value="TauD-like_sf"/>
</dbReference>
<evidence type="ECO:0000256" key="5">
    <source>
        <dbReference type="ARBA" id="ARBA00023004"/>
    </source>
</evidence>
<evidence type="ECO:0000313" key="7">
    <source>
        <dbReference type="EMBL" id="SVB02098.1"/>
    </source>
</evidence>
<keyword evidence="5" id="KW-0408">Iron</keyword>
<dbReference type="PANTHER" id="PTHR30468">
    <property type="entry name" value="ALPHA-KETOGLUTARATE-DEPENDENT SULFONATE DIOXYGENASE"/>
    <property type="match status" value="1"/>
</dbReference>
<feature type="domain" description="TauD/TfdA-like" evidence="6">
    <location>
        <begin position="22"/>
        <end position="288"/>
    </location>
</feature>
<dbReference type="GO" id="GO:0000908">
    <property type="term" value="F:taurine dioxygenase activity"/>
    <property type="evidence" value="ECO:0007669"/>
    <property type="project" value="TreeGrafter"/>
</dbReference>
<dbReference type="GO" id="GO:0006790">
    <property type="term" value="P:sulfur compound metabolic process"/>
    <property type="evidence" value="ECO:0007669"/>
    <property type="project" value="TreeGrafter"/>
</dbReference>
<sequence>MLKKLKQYTHEEFVQNDLPFSITRLSPGIGAIIEDVNLKEDLDKETQKQIYNALLTYNVIFFRNQNLTTEEHLKFGRYFGELEIHPFAPLGSNNKKYPEVLRITHNKDNKGRENAWHSDVTWRLEPSLGSILRMIETPEIGGDTLFANMEMAYENLPTHIKEELDGTIAVHDFSVFRNQMKKDGKTEEELDEFNKRFPKPRHPVIRTHPDTGKKSIYVNIAFTEYIENFSEKESKRMLSYLYNQIKTPEYQCRFKWEKDSIAFWDNRSCQHYAVSDYWPNVRKVERVTIIGDKPF</sequence>
<dbReference type="AlphaFoldDB" id="A0A382AKU7"/>
<dbReference type="GO" id="GO:0005737">
    <property type="term" value="C:cytoplasm"/>
    <property type="evidence" value="ECO:0007669"/>
    <property type="project" value="TreeGrafter"/>
</dbReference>
<dbReference type="Pfam" id="PF02668">
    <property type="entry name" value="TauD"/>
    <property type="match status" value="1"/>
</dbReference>
<accession>A0A382AKU7</accession>
<gene>
    <name evidence="7" type="ORF">METZ01_LOCUS154952</name>
</gene>
<protein>
    <recommendedName>
        <fullName evidence="6">TauD/TfdA-like domain-containing protein</fullName>
    </recommendedName>
</protein>
<evidence type="ECO:0000256" key="1">
    <source>
        <dbReference type="ARBA" id="ARBA00005896"/>
    </source>
</evidence>
<keyword evidence="2" id="KW-0479">Metal-binding</keyword>
<dbReference type="SUPFAM" id="SSF51197">
    <property type="entry name" value="Clavaminate synthase-like"/>
    <property type="match status" value="1"/>
</dbReference>
<evidence type="ECO:0000256" key="4">
    <source>
        <dbReference type="ARBA" id="ARBA00023002"/>
    </source>
</evidence>
<organism evidence="7">
    <name type="scientific">marine metagenome</name>
    <dbReference type="NCBI Taxonomy" id="408172"/>
    <lineage>
        <taxon>unclassified sequences</taxon>
        <taxon>metagenomes</taxon>
        <taxon>ecological metagenomes</taxon>
    </lineage>
</organism>
<reference evidence="7" key="1">
    <citation type="submission" date="2018-05" db="EMBL/GenBank/DDBJ databases">
        <authorList>
            <person name="Lanie J.A."/>
            <person name="Ng W.-L."/>
            <person name="Kazmierczak K.M."/>
            <person name="Andrzejewski T.M."/>
            <person name="Davidsen T.M."/>
            <person name="Wayne K.J."/>
            <person name="Tettelin H."/>
            <person name="Glass J.I."/>
            <person name="Rusch D."/>
            <person name="Podicherti R."/>
            <person name="Tsui H.-C.T."/>
            <person name="Winkler M.E."/>
        </authorList>
    </citation>
    <scope>NUCLEOTIDE SEQUENCE</scope>
</reference>
<dbReference type="InterPro" id="IPR051323">
    <property type="entry name" value="AtsK-like"/>
</dbReference>